<reference evidence="2" key="2">
    <citation type="submission" date="2020-09" db="EMBL/GenBank/DDBJ databases">
        <authorList>
            <person name="Sun Q."/>
            <person name="Kim S."/>
        </authorList>
    </citation>
    <scope>NUCLEOTIDE SEQUENCE</scope>
    <source>
        <strain evidence="2">KCTC 22164</strain>
    </source>
</reference>
<evidence type="ECO:0000256" key="1">
    <source>
        <dbReference type="SAM" id="SignalP"/>
    </source>
</evidence>
<evidence type="ECO:0000313" key="2">
    <source>
        <dbReference type="EMBL" id="GGW91695.1"/>
    </source>
</evidence>
<proteinExistence type="predicted"/>
<dbReference type="EMBL" id="BMXP01000008">
    <property type="protein sequence ID" value="GGW91695.1"/>
    <property type="molecule type" value="Genomic_DNA"/>
</dbReference>
<organism evidence="2 3">
    <name type="scientific">Alteromonas halophila</name>
    <dbReference type="NCBI Taxonomy" id="516698"/>
    <lineage>
        <taxon>Bacteria</taxon>
        <taxon>Pseudomonadati</taxon>
        <taxon>Pseudomonadota</taxon>
        <taxon>Gammaproteobacteria</taxon>
        <taxon>Alteromonadales</taxon>
        <taxon>Alteromonadaceae</taxon>
        <taxon>Alteromonas/Salinimonas group</taxon>
        <taxon>Alteromonas</taxon>
    </lineage>
</organism>
<feature type="chain" id="PRO_5037780627" description="Pyridine nucleotide transhydrogenase" evidence="1">
    <location>
        <begin position="20"/>
        <end position="105"/>
    </location>
</feature>
<keyword evidence="1" id="KW-0732">Signal</keyword>
<dbReference type="AlphaFoldDB" id="A0A918N029"/>
<accession>A0A918N029</accession>
<feature type="signal peptide" evidence="1">
    <location>
        <begin position="1"/>
        <end position="19"/>
    </location>
</feature>
<sequence length="105" mass="11336">MRKVVLGLAMLTCFGVAHAESGNNQLFDCMDAATFEMNDQCMADTISSNVGYRNAQNEIFSGASESQGDYAIATLTFDQTKMQIDVVAHKDALSAMNAMVTPQSK</sequence>
<comment type="caution">
    <text evidence="2">The sequence shown here is derived from an EMBL/GenBank/DDBJ whole genome shotgun (WGS) entry which is preliminary data.</text>
</comment>
<dbReference type="RefSeq" id="WP_189407409.1">
    <property type="nucleotide sequence ID" value="NZ_BMXP01000008.1"/>
</dbReference>
<keyword evidence="3" id="KW-1185">Reference proteome</keyword>
<protein>
    <recommendedName>
        <fullName evidence="4">Pyridine nucleotide transhydrogenase</fullName>
    </recommendedName>
</protein>
<evidence type="ECO:0000313" key="3">
    <source>
        <dbReference type="Proteomes" id="UP000631300"/>
    </source>
</evidence>
<reference evidence="2" key="1">
    <citation type="journal article" date="2014" name="Int. J. Syst. Evol. Microbiol.">
        <title>Complete genome sequence of Corynebacterium casei LMG S-19264T (=DSM 44701T), isolated from a smear-ripened cheese.</title>
        <authorList>
            <consortium name="US DOE Joint Genome Institute (JGI-PGF)"/>
            <person name="Walter F."/>
            <person name="Albersmeier A."/>
            <person name="Kalinowski J."/>
            <person name="Ruckert C."/>
        </authorList>
    </citation>
    <scope>NUCLEOTIDE SEQUENCE</scope>
    <source>
        <strain evidence="2">KCTC 22164</strain>
    </source>
</reference>
<name>A0A918N029_9ALTE</name>
<evidence type="ECO:0008006" key="4">
    <source>
        <dbReference type="Google" id="ProtNLM"/>
    </source>
</evidence>
<dbReference type="Proteomes" id="UP000631300">
    <property type="component" value="Unassembled WGS sequence"/>
</dbReference>
<gene>
    <name evidence="2" type="ORF">GCM10007391_27430</name>
</gene>